<protein>
    <recommendedName>
        <fullName evidence="2">Pyridoxal phosphate homeostasis protein</fullName>
        <shortName evidence="2">PLP homeostasis protein</shortName>
    </recommendedName>
</protein>
<keyword evidence="5" id="KW-1185">Reference proteome</keyword>
<dbReference type="EMBL" id="CP104013">
    <property type="protein sequence ID" value="UYP47767.1"/>
    <property type="molecule type" value="Genomic_DNA"/>
</dbReference>
<dbReference type="Pfam" id="PF01168">
    <property type="entry name" value="Ala_racemase_N"/>
    <property type="match status" value="1"/>
</dbReference>
<comment type="function">
    <text evidence="2">Pyridoxal 5'-phosphate (PLP)-binding protein, which is involved in PLP homeostasis.</text>
</comment>
<gene>
    <name evidence="4" type="ORF">NEF87_004052</name>
</gene>
<evidence type="ECO:0000313" key="5">
    <source>
        <dbReference type="Proteomes" id="UP001208689"/>
    </source>
</evidence>
<dbReference type="CDD" id="cd00635">
    <property type="entry name" value="PLPDE_III_YBL036c_like"/>
    <property type="match status" value="1"/>
</dbReference>
<evidence type="ECO:0000256" key="1">
    <source>
        <dbReference type="ARBA" id="ARBA00022898"/>
    </source>
</evidence>
<reference evidence="4" key="1">
    <citation type="submission" date="2022-09" db="EMBL/GenBank/DDBJ databases">
        <title>Actin cytoskeleton and complex cell architecture in an #Asgard archaeon.</title>
        <authorList>
            <person name="Ponce Toledo R.I."/>
            <person name="Schleper C."/>
            <person name="Rodrigues Oliveira T."/>
            <person name="Wollweber F."/>
            <person name="Xu J."/>
            <person name="Rittmann S."/>
            <person name="Klingl A."/>
            <person name="Pilhofer M."/>
        </authorList>
    </citation>
    <scope>NUCLEOTIDE SEQUENCE</scope>
    <source>
        <strain evidence="4">B-35</strain>
    </source>
</reference>
<keyword evidence="1 2" id="KW-0663">Pyridoxal phosphate</keyword>
<name>A0ABY6HZJ7_9ARCH</name>
<dbReference type="InterPro" id="IPR029066">
    <property type="entry name" value="PLP-binding_barrel"/>
</dbReference>
<dbReference type="Gene3D" id="3.20.20.10">
    <property type="entry name" value="Alanine racemase"/>
    <property type="match status" value="1"/>
</dbReference>
<evidence type="ECO:0000313" key="4">
    <source>
        <dbReference type="EMBL" id="UYP47767.1"/>
    </source>
</evidence>
<dbReference type="HAMAP" id="MF_02087">
    <property type="entry name" value="PLP_homeostasis"/>
    <property type="match status" value="1"/>
</dbReference>
<dbReference type="InterPro" id="IPR011078">
    <property type="entry name" value="PyrdxlP_homeostasis"/>
</dbReference>
<dbReference type="SUPFAM" id="SSF51419">
    <property type="entry name" value="PLP-binding barrel"/>
    <property type="match status" value="1"/>
</dbReference>
<comment type="similarity">
    <text evidence="2">Belongs to the pyridoxal phosphate-binding protein YggS/PROSC family.</text>
</comment>
<evidence type="ECO:0000259" key="3">
    <source>
        <dbReference type="Pfam" id="PF01168"/>
    </source>
</evidence>
<dbReference type="PANTHER" id="PTHR10146:SF14">
    <property type="entry name" value="PYRIDOXAL PHOSPHATE HOMEOSTASIS PROTEIN"/>
    <property type="match status" value="1"/>
</dbReference>
<dbReference type="PIRSF" id="PIRSF004848">
    <property type="entry name" value="YBL036c_PLPDEIII"/>
    <property type="match status" value="1"/>
</dbReference>
<dbReference type="PANTHER" id="PTHR10146">
    <property type="entry name" value="PROLINE SYNTHETASE CO-TRANSCRIBED BACTERIAL HOMOLOG PROTEIN"/>
    <property type="match status" value="1"/>
</dbReference>
<sequence>MPTDDIGKKIQSLNIPSTVKLVAVSKTKPLEMIEEAYQYGQRIFGENYIQDAVPKIQNASHLPDIQWHFIGHLQSNKAQLAAQYFNMVQSVDSMKLAQKLNTAAGEFQKTLSVLIEINIGEEPQKHGISYRSVQKLMDFIINCPHLKLLGFMCIPPYGEEPRPYFQKMQSLFLKYKDAYHLTELSMGMSSDFQEAIQFGATMVRVGTKIFGKRNK</sequence>
<feature type="domain" description="Alanine racemase N-terminal" evidence="3">
    <location>
        <begin position="16"/>
        <end position="212"/>
    </location>
</feature>
<dbReference type="Proteomes" id="UP001208689">
    <property type="component" value="Chromosome"/>
</dbReference>
<dbReference type="NCBIfam" id="TIGR00044">
    <property type="entry name" value="YggS family pyridoxal phosphate-dependent enzyme"/>
    <property type="match status" value="1"/>
</dbReference>
<accession>A0ABY6HZJ7</accession>
<feature type="modified residue" description="N6-(pyridoxal phosphate)lysine" evidence="2">
    <location>
        <position position="26"/>
    </location>
</feature>
<proteinExistence type="inferred from homology"/>
<evidence type="ECO:0000256" key="2">
    <source>
        <dbReference type="HAMAP-Rule" id="MF_02087"/>
    </source>
</evidence>
<dbReference type="InterPro" id="IPR001608">
    <property type="entry name" value="Ala_racemase_N"/>
</dbReference>
<organism evidence="4 5">
    <name type="scientific">Candidatus Lokiarchaeum ossiferum</name>
    <dbReference type="NCBI Taxonomy" id="2951803"/>
    <lineage>
        <taxon>Archaea</taxon>
        <taxon>Promethearchaeati</taxon>
        <taxon>Promethearchaeota</taxon>
        <taxon>Promethearchaeia</taxon>
        <taxon>Promethearchaeales</taxon>
        <taxon>Promethearchaeaceae</taxon>
        <taxon>Candidatus Lokiarchaeum</taxon>
    </lineage>
</organism>